<dbReference type="AlphaFoldDB" id="A0AAD7YI39"/>
<dbReference type="EMBL" id="JARGEI010000018">
    <property type="protein sequence ID" value="KAJ8715424.1"/>
    <property type="molecule type" value="Genomic_DNA"/>
</dbReference>
<feature type="domain" description="C-type lectin" evidence="2">
    <location>
        <begin position="39"/>
        <end position="166"/>
    </location>
</feature>
<sequence length="181" mass="20513">MADHPCEDTRPYVCYRSEDQKATVNECGTVDPEYRLDVKTGSCYKFHIVPRNFSRAFLACSAEGSHLAIINSDQEAEVLKNLFAKYPAAKMVGNFWKDVAFIGAHNWGEPADWRTIHGETLSEAGYDNFRKGEPNNSPPGEYCLSIYRDAKLNDLWCDREAAFICEKSPDYPPVCEEEDLV</sequence>
<comment type="caution">
    <text evidence="3">The sequence shown here is derived from an EMBL/GenBank/DDBJ whole genome shotgun (WGS) entry which is preliminary data.</text>
</comment>
<dbReference type="InterPro" id="IPR016186">
    <property type="entry name" value="C-type_lectin-like/link_sf"/>
</dbReference>
<dbReference type="SUPFAM" id="SSF56436">
    <property type="entry name" value="C-type lectin-like"/>
    <property type="match status" value="1"/>
</dbReference>
<dbReference type="PANTHER" id="PTHR22803">
    <property type="entry name" value="MANNOSE, PHOSPHOLIPASE, LECTIN RECEPTOR RELATED"/>
    <property type="match status" value="1"/>
</dbReference>
<evidence type="ECO:0000313" key="3">
    <source>
        <dbReference type="EMBL" id="KAJ8715424.1"/>
    </source>
</evidence>
<dbReference type="InterPro" id="IPR050111">
    <property type="entry name" value="C-type_lectin/snaclec_domain"/>
</dbReference>
<dbReference type="InterPro" id="IPR001304">
    <property type="entry name" value="C-type_lectin-like"/>
</dbReference>
<dbReference type="CDD" id="cd00037">
    <property type="entry name" value="CLECT"/>
    <property type="match status" value="1"/>
</dbReference>
<keyword evidence="1" id="KW-1015">Disulfide bond</keyword>
<dbReference type="PROSITE" id="PS00615">
    <property type="entry name" value="C_TYPE_LECTIN_1"/>
    <property type="match status" value="1"/>
</dbReference>
<dbReference type="Gene3D" id="3.10.100.10">
    <property type="entry name" value="Mannose-Binding Protein A, subunit A"/>
    <property type="match status" value="1"/>
</dbReference>
<name>A0AAD7YI39_MYTSE</name>
<dbReference type="SMART" id="SM00034">
    <property type="entry name" value="CLECT"/>
    <property type="match status" value="1"/>
</dbReference>
<organism evidence="3 4">
    <name type="scientific">Mythimna separata</name>
    <name type="common">Oriental armyworm</name>
    <name type="synonym">Pseudaletia separata</name>
    <dbReference type="NCBI Taxonomy" id="271217"/>
    <lineage>
        <taxon>Eukaryota</taxon>
        <taxon>Metazoa</taxon>
        <taxon>Ecdysozoa</taxon>
        <taxon>Arthropoda</taxon>
        <taxon>Hexapoda</taxon>
        <taxon>Insecta</taxon>
        <taxon>Pterygota</taxon>
        <taxon>Neoptera</taxon>
        <taxon>Endopterygota</taxon>
        <taxon>Lepidoptera</taxon>
        <taxon>Glossata</taxon>
        <taxon>Ditrysia</taxon>
        <taxon>Noctuoidea</taxon>
        <taxon>Noctuidae</taxon>
        <taxon>Noctuinae</taxon>
        <taxon>Hadenini</taxon>
        <taxon>Mythimna</taxon>
    </lineage>
</organism>
<reference evidence="3" key="1">
    <citation type="submission" date="2023-03" db="EMBL/GenBank/DDBJ databases">
        <title>Chromosome-level genomes of two armyworms, Mythimna separata and Mythimna loreyi, provide insights into the biosynthesis and reception of sex pheromones.</title>
        <authorList>
            <person name="Zhao H."/>
        </authorList>
    </citation>
    <scope>NUCLEOTIDE SEQUENCE</scope>
    <source>
        <strain evidence="3">BeijingLab</strain>
        <tissue evidence="3">Pupa</tissue>
    </source>
</reference>
<evidence type="ECO:0000256" key="1">
    <source>
        <dbReference type="ARBA" id="ARBA00023157"/>
    </source>
</evidence>
<dbReference type="InterPro" id="IPR018378">
    <property type="entry name" value="C-type_lectin_CS"/>
</dbReference>
<evidence type="ECO:0000259" key="2">
    <source>
        <dbReference type="PROSITE" id="PS50041"/>
    </source>
</evidence>
<dbReference type="PROSITE" id="PS50041">
    <property type="entry name" value="C_TYPE_LECTIN_2"/>
    <property type="match status" value="1"/>
</dbReference>
<dbReference type="Pfam" id="PF00059">
    <property type="entry name" value="Lectin_C"/>
    <property type="match status" value="1"/>
</dbReference>
<accession>A0AAD7YI39</accession>
<protein>
    <recommendedName>
        <fullName evidence="2">C-type lectin domain-containing protein</fullName>
    </recommendedName>
</protein>
<dbReference type="InterPro" id="IPR016187">
    <property type="entry name" value="CTDL_fold"/>
</dbReference>
<keyword evidence="4" id="KW-1185">Reference proteome</keyword>
<dbReference type="Proteomes" id="UP001231518">
    <property type="component" value="Chromosome 24"/>
</dbReference>
<evidence type="ECO:0000313" key="4">
    <source>
        <dbReference type="Proteomes" id="UP001231518"/>
    </source>
</evidence>
<gene>
    <name evidence="3" type="ORF">PYW07_009906</name>
</gene>
<proteinExistence type="predicted"/>